<feature type="domain" description="Nematode cuticle collagen N-terminal" evidence="4">
    <location>
        <begin position="73"/>
        <end position="125"/>
    </location>
</feature>
<dbReference type="Pfam" id="PF01484">
    <property type="entry name" value="Col_cuticle_N"/>
    <property type="match status" value="1"/>
</dbReference>
<reference evidence="6" key="1">
    <citation type="submission" date="2019-12" db="UniProtKB">
        <authorList>
            <consortium name="WormBaseParasite"/>
        </authorList>
    </citation>
    <scope>IDENTIFICATION</scope>
</reference>
<feature type="compositionally biased region" description="Basic residues" evidence="2">
    <location>
        <begin position="315"/>
        <end position="326"/>
    </location>
</feature>
<dbReference type="InterPro" id="IPR002486">
    <property type="entry name" value="Col_cuticle_N"/>
</dbReference>
<dbReference type="PANTHER" id="PTHR24637">
    <property type="entry name" value="COLLAGEN"/>
    <property type="match status" value="1"/>
</dbReference>
<feature type="transmembrane region" description="Helical" evidence="3">
    <location>
        <begin position="71"/>
        <end position="97"/>
    </location>
</feature>
<feature type="compositionally biased region" description="Pro residues" evidence="2">
    <location>
        <begin position="297"/>
        <end position="306"/>
    </location>
</feature>
<keyword evidence="3" id="KW-1133">Transmembrane helix</keyword>
<evidence type="ECO:0000256" key="3">
    <source>
        <dbReference type="SAM" id="Phobius"/>
    </source>
</evidence>
<evidence type="ECO:0000313" key="6">
    <source>
        <dbReference type="WBParaSite" id="TMUE_0000000366.1"/>
    </source>
</evidence>
<dbReference type="WBParaSite" id="TMUE_0000000366.1">
    <property type="protein sequence ID" value="TMUE_0000000366.1"/>
    <property type="gene ID" value="WBGene00296306"/>
</dbReference>
<dbReference type="AlphaFoldDB" id="A0A5S6PZH3"/>
<evidence type="ECO:0000256" key="2">
    <source>
        <dbReference type="SAM" id="MobiDB-lite"/>
    </source>
</evidence>
<dbReference type="InterPro" id="IPR008160">
    <property type="entry name" value="Collagen"/>
</dbReference>
<dbReference type="STRING" id="70415.A0A5S6PZH3"/>
<feature type="compositionally biased region" description="Low complexity" evidence="2">
    <location>
        <begin position="231"/>
        <end position="247"/>
    </location>
</feature>
<feature type="region of interest" description="Disordered" evidence="2">
    <location>
        <begin position="139"/>
        <end position="162"/>
    </location>
</feature>
<proteinExistence type="predicted"/>
<name>A0A5S6PZH3_TRIMR</name>
<dbReference type="Pfam" id="PF01391">
    <property type="entry name" value="Collagen"/>
    <property type="match status" value="1"/>
</dbReference>
<evidence type="ECO:0000256" key="1">
    <source>
        <dbReference type="ARBA" id="ARBA00022737"/>
    </source>
</evidence>
<keyword evidence="1" id="KW-0677">Repeat</keyword>
<protein>
    <submittedName>
        <fullName evidence="6">Col_cuticle_N domain-containing protein</fullName>
    </submittedName>
</protein>
<accession>A0A5S6PZH3</accession>
<dbReference type="SMART" id="SM01088">
    <property type="entry name" value="Col_cuticle_N"/>
    <property type="match status" value="1"/>
</dbReference>
<organism evidence="5 6">
    <name type="scientific">Trichuris muris</name>
    <name type="common">Mouse whipworm</name>
    <dbReference type="NCBI Taxonomy" id="70415"/>
    <lineage>
        <taxon>Eukaryota</taxon>
        <taxon>Metazoa</taxon>
        <taxon>Ecdysozoa</taxon>
        <taxon>Nematoda</taxon>
        <taxon>Enoplea</taxon>
        <taxon>Dorylaimia</taxon>
        <taxon>Trichinellida</taxon>
        <taxon>Trichuridae</taxon>
        <taxon>Trichuris</taxon>
    </lineage>
</organism>
<sequence>MMKIKPEYIRGMACLVIFIQSDTRKKFCVTICVRPNDQITMVAMAFTSAKGEKQILENDLRREKLKEADDIRLIAFFAVVLSTVTVVTCVVSVPFLYGYMQTVQSELEGDVEFCQYRTAELNREVKKIISLKSSDFQRSQSARRARDVNSSHSNGSYKVNILRNGRNSGHEELCPSYCYSSSKGMESAQGGVGGGGGGYGAVMEVPKPGDVCCTCHQGAAGPPGPPGPPGRDGIPGIPGQQGPSGPDAGPYQPILASPCITCTRGKPGRPGPPGQKGPKGPCGDPGRDGSSCTVTHPGPPGPPGMPGQPGQCGHRGPRGRPGKLIHRPGPPGEPGRPGQMGPPGCVGPRGPNGKLGLPGPGGPPGEPGYPGRDGQPGPCGPPGNIGSPGSPARVHTAPLQELRLDIKAFFLDVNH</sequence>
<dbReference type="GO" id="GO:0042302">
    <property type="term" value="F:structural constituent of cuticle"/>
    <property type="evidence" value="ECO:0007669"/>
    <property type="project" value="InterPro"/>
</dbReference>
<feature type="region of interest" description="Disordered" evidence="2">
    <location>
        <begin position="222"/>
        <end position="394"/>
    </location>
</feature>
<evidence type="ECO:0000313" key="5">
    <source>
        <dbReference type="Proteomes" id="UP000046395"/>
    </source>
</evidence>
<dbReference type="Proteomes" id="UP000046395">
    <property type="component" value="Unassembled WGS sequence"/>
</dbReference>
<keyword evidence="5" id="KW-1185">Reference proteome</keyword>
<keyword evidence="3" id="KW-0812">Transmembrane</keyword>
<keyword evidence="3" id="KW-0472">Membrane</keyword>
<dbReference type="PANTHER" id="PTHR24637:SF377">
    <property type="entry name" value="COLLAGEN TYPE IX ALPHA 1 CHAIN"/>
    <property type="match status" value="1"/>
</dbReference>
<evidence type="ECO:0000259" key="4">
    <source>
        <dbReference type="SMART" id="SM01088"/>
    </source>
</evidence>
<feature type="compositionally biased region" description="Low complexity" evidence="2">
    <location>
        <begin position="336"/>
        <end position="357"/>
    </location>
</feature>
<feature type="compositionally biased region" description="Low complexity" evidence="2">
    <location>
        <begin position="369"/>
        <end position="391"/>
    </location>
</feature>